<sequence length="175" mass="18960">MKQLYFLLFMGLVYTLTGCRKSCGPSGEPNLRLRLVSQGPLPITAIRALDALPNAAAIKLPTVIASPVSGTVYEGTLPVNLTADKSRYELINASGRDTITVQYRRVFTYEDVDCGYIVNLTAPQLSNGQPVSNTDIVQTTRGSVRSVLFQPTLVRTLTIPSSAQDTGITAELVWP</sequence>
<dbReference type="PROSITE" id="PS51257">
    <property type="entry name" value="PROKAR_LIPOPROTEIN"/>
    <property type="match status" value="1"/>
</dbReference>
<name>A0ABX0QPH0_9BACT</name>
<accession>A0ABX0QPH0</accession>
<dbReference type="EMBL" id="WAEL01000006">
    <property type="protein sequence ID" value="NID12044.1"/>
    <property type="molecule type" value="Genomic_DNA"/>
</dbReference>
<proteinExistence type="predicted"/>
<evidence type="ECO:0000313" key="1">
    <source>
        <dbReference type="EMBL" id="NID12044.1"/>
    </source>
</evidence>
<dbReference type="RefSeq" id="WP_166692911.1">
    <property type="nucleotide sequence ID" value="NZ_WAEL01000006.1"/>
</dbReference>
<keyword evidence="2" id="KW-1185">Reference proteome</keyword>
<gene>
    <name evidence="1" type="ORF">F7231_17865</name>
</gene>
<evidence type="ECO:0000313" key="2">
    <source>
        <dbReference type="Proteomes" id="UP000606008"/>
    </source>
</evidence>
<evidence type="ECO:0008006" key="3">
    <source>
        <dbReference type="Google" id="ProtNLM"/>
    </source>
</evidence>
<protein>
    <recommendedName>
        <fullName evidence="3">Lipoprotein</fullName>
    </recommendedName>
</protein>
<dbReference type="Proteomes" id="UP000606008">
    <property type="component" value="Unassembled WGS sequence"/>
</dbReference>
<reference evidence="1" key="1">
    <citation type="submission" date="2024-05" db="EMBL/GenBank/DDBJ databases">
        <authorList>
            <person name="Jung D.-H."/>
        </authorList>
    </citation>
    <scope>NUCLEOTIDE SEQUENCE</scope>
    <source>
        <strain evidence="1">JA-25</strain>
    </source>
</reference>
<organism evidence="1 2">
    <name type="scientific">Fibrivirga algicola</name>
    <dbReference type="NCBI Taxonomy" id="2950420"/>
    <lineage>
        <taxon>Bacteria</taxon>
        <taxon>Pseudomonadati</taxon>
        <taxon>Bacteroidota</taxon>
        <taxon>Cytophagia</taxon>
        <taxon>Cytophagales</taxon>
        <taxon>Spirosomataceae</taxon>
        <taxon>Fibrivirga</taxon>
    </lineage>
</organism>
<comment type="caution">
    <text evidence="1">The sequence shown here is derived from an EMBL/GenBank/DDBJ whole genome shotgun (WGS) entry which is preliminary data.</text>
</comment>